<evidence type="ECO:0000313" key="3">
    <source>
        <dbReference type="Proteomes" id="UP000295497"/>
    </source>
</evidence>
<proteinExistence type="predicted"/>
<dbReference type="Proteomes" id="UP000295497">
    <property type="component" value="Chromosome"/>
</dbReference>
<organism evidence="2 3">
    <name type="scientific">Sorangium cellulosum</name>
    <name type="common">Polyangium cellulosum</name>
    <dbReference type="NCBI Taxonomy" id="56"/>
    <lineage>
        <taxon>Bacteria</taxon>
        <taxon>Pseudomonadati</taxon>
        <taxon>Myxococcota</taxon>
        <taxon>Polyangia</taxon>
        <taxon>Polyangiales</taxon>
        <taxon>Polyangiaceae</taxon>
        <taxon>Sorangium</taxon>
    </lineage>
</organism>
<gene>
    <name evidence="2" type="ORF">SOCE836_050290</name>
</gene>
<accession>A0A4P2QRG8</accession>
<feature type="region of interest" description="Disordered" evidence="1">
    <location>
        <begin position="1"/>
        <end position="29"/>
    </location>
</feature>
<name>A0A4P2QRG8_SORCE</name>
<sequence>MSTVAIRGTGNPRQPTEHVDCASTANPSRTREHAADASIPFSDEAVHFDKFCRGHVALRALVASCIEWSLDPLSLEGRALALEERLRIDEGLVTTAFLHALMAVRDVEVDRIKTRCTRCALPEGRLMSGCAYHNLDRDSGPRTTTSVIRARRLALEPAYVTGQTTRGDGGR</sequence>
<evidence type="ECO:0000313" key="2">
    <source>
        <dbReference type="EMBL" id="AUX32877.1"/>
    </source>
</evidence>
<dbReference type="AlphaFoldDB" id="A0A4P2QRG8"/>
<protein>
    <submittedName>
        <fullName evidence="2">Uncharacterized protein</fullName>
    </submittedName>
</protein>
<dbReference type="EMBL" id="CP012672">
    <property type="protein sequence ID" value="AUX32877.1"/>
    <property type="molecule type" value="Genomic_DNA"/>
</dbReference>
<reference evidence="2 3" key="1">
    <citation type="submission" date="2015-09" db="EMBL/GenBank/DDBJ databases">
        <title>Sorangium comparison.</title>
        <authorList>
            <person name="Zaburannyi N."/>
            <person name="Bunk B."/>
            <person name="Overmann J."/>
            <person name="Mueller R."/>
        </authorList>
    </citation>
    <scope>NUCLEOTIDE SEQUENCE [LARGE SCALE GENOMIC DNA]</scope>
    <source>
        <strain evidence="2 3">So ce836</strain>
    </source>
</reference>
<evidence type="ECO:0000256" key="1">
    <source>
        <dbReference type="SAM" id="MobiDB-lite"/>
    </source>
</evidence>